<sequence>MTDLLETVSTSGAVYDCSHWGRLRLTGGDRLKFLHNQSSNNCLVLQPGQGADTVFLTSTARTLDLATLLVHQEWVDLLVSPQRREFLLQWLDKYIFFGDDVQVSDRTAESYCYRVFGGVAERIAAQFGLEKLANPYSHVTISHEGSLLTLAATSGLAIAGLTLWSDRPLSDLLNPYPQLSDADWEHLRIRQGRPAADAELTEEYNPLEARLGHTISFNKGCYIGQETIARLNTYQGVKQHLWGLELSAAVTPPTPLLLDSEKVGLLTSCTPLENGAFGLGYVRTKVGGTGLGLHTPEGVIVQVVEVPFLRTVA</sequence>
<dbReference type="KEGG" id="tsq:D3A95_06470"/>
<dbReference type="Gene3D" id="3.30.1360.120">
    <property type="entry name" value="Probable tRNA modification gtpase trme, domain 1"/>
    <property type="match status" value="1"/>
</dbReference>
<dbReference type="RefSeq" id="WP_181496788.1">
    <property type="nucleotide sequence ID" value="NZ_CP032152.1"/>
</dbReference>
<keyword evidence="3" id="KW-1185">Reference proteome</keyword>
<dbReference type="PANTHER" id="PTHR22602:SF0">
    <property type="entry name" value="TRANSFERASE CAF17, MITOCHONDRIAL-RELATED"/>
    <property type="match status" value="1"/>
</dbReference>
<evidence type="ECO:0000313" key="3">
    <source>
        <dbReference type="Proteomes" id="UP000261812"/>
    </source>
</evidence>
<dbReference type="InterPro" id="IPR045179">
    <property type="entry name" value="YgfZ/GcvT"/>
</dbReference>
<dbReference type="NCBIfam" id="TIGR03317">
    <property type="entry name" value="ygfZ_signature"/>
    <property type="match status" value="1"/>
</dbReference>
<proteinExistence type="predicted"/>
<name>A0A3B7MES7_9CYAN</name>
<dbReference type="PIRSF" id="PIRSF006487">
    <property type="entry name" value="GcvT"/>
    <property type="match status" value="1"/>
</dbReference>
<gene>
    <name evidence="2" type="ORF">D3A95_06470</name>
</gene>
<organism evidence="2 3">
    <name type="scientific">Thermosynechococcus sichuanensis E542</name>
    <dbReference type="NCBI Taxonomy" id="2016101"/>
    <lineage>
        <taxon>Bacteria</taxon>
        <taxon>Bacillati</taxon>
        <taxon>Cyanobacteriota</taxon>
        <taxon>Cyanophyceae</taxon>
        <taxon>Acaryochloridales</taxon>
        <taxon>Thermosynechococcaceae</taxon>
        <taxon>Thermosynechococcus</taxon>
        <taxon>Thermosynechococcus sichuanensis</taxon>
    </lineage>
</organism>
<evidence type="ECO:0000256" key="1">
    <source>
        <dbReference type="ARBA" id="ARBA00022946"/>
    </source>
</evidence>
<keyword evidence="1" id="KW-0809">Transit peptide</keyword>
<dbReference type="GO" id="GO:0016226">
    <property type="term" value="P:iron-sulfur cluster assembly"/>
    <property type="evidence" value="ECO:0007669"/>
    <property type="project" value="TreeGrafter"/>
</dbReference>
<dbReference type="AlphaFoldDB" id="A0A3B7MES7"/>
<accession>A0A3B7MES7</accession>
<evidence type="ECO:0000313" key="2">
    <source>
        <dbReference type="EMBL" id="AXY67901.1"/>
    </source>
</evidence>
<dbReference type="InterPro" id="IPR027266">
    <property type="entry name" value="TrmE/GcvT-like"/>
</dbReference>
<dbReference type="Proteomes" id="UP000261812">
    <property type="component" value="Chromosome"/>
</dbReference>
<dbReference type="InterPro" id="IPR017703">
    <property type="entry name" value="YgfZ/GCV_T_CS"/>
</dbReference>
<dbReference type="EMBL" id="CP032152">
    <property type="protein sequence ID" value="AXY67901.1"/>
    <property type="molecule type" value="Genomic_DNA"/>
</dbReference>
<reference evidence="3" key="1">
    <citation type="submission" date="2018-09" db="EMBL/GenBank/DDBJ databases">
        <title>Complete genome sequence of thermophilic cyanobacteria strain Thermosynechococcus elongatus PKUAC-SCTE542.</title>
        <authorList>
            <person name="Liang Y."/>
            <person name="Tang J."/>
            <person name="Daroch M."/>
        </authorList>
    </citation>
    <scope>NUCLEOTIDE SEQUENCE [LARGE SCALE GENOMIC DNA]</scope>
    <source>
        <strain evidence="3">E542</strain>
    </source>
</reference>
<dbReference type="PANTHER" id="PTHR22602">
    <property type="entry name" value="TRANSFERASE CAF17, MITOCHONDRIAL-RELATED"/>
    <property type="match status" value="1"/>
</dbReference>
<protein>
    <submittedName>
        <fullName evidence="2">Folate-binding protein YgfZ</fullName>
    </submittedName>
</protein>
<dbReference type="SUPFAM" id="SSF103025">
    <property type="entry name" value="Folate-binding domain"/>
    <property type="match status" value="1"/>
</dbReference>